<evidence type="ECO:0000313" key="2">
    <source>
        <dbReference type="EMBL" id="KAH3747042.1"/>
    </source>
</evidence>
<dbReference type="Proteomes" id="UP000828390">
    <property type="component" value="Unassembled WGS sequence"/>
</dbReference>
<sequence>MKSAKAIPRYGSGHKSDGRTDSRTSPKQYPSASGLWRGIYTHTKFQLNPPKHFQDMAPDTKVPIYFQDMAPDTKVPDGRMDGRTDGQQEGQTMPKQFPSASGGG</sequence>
<accession>A0A9D4I5C4</accession>
<evidence type="ECO:0000256" key="1">
    <source>
        <dbReference type="SAM" id="MobiDB-lite"/>
    </source>
</evidence>
<comment type="caution">
    <text evidence="2">The sequence shown here is derived from an EMBL/GenBank/DDBJ whole genome shotgun (WGS) entry which is preliminary data.</text>
</comment>
<dbReference type="EMBL" id="JAIWYP010000010">
    <property type="protein sequence ID" value="KAH3747042.1"/>
    <property type="molecule type" value="Genomic_DNA"/>
</dbReference>
<feature type="compositionally biased region" description="Basic and acidic residues" evidence="1">
    <location>
        <begin position="14"/>
        <end position="24"/>
    </location>
</feature>
<reference evidence="2" key="1">
    <citation type="journal article" date="2019" name="bioRxiv">
        <title>The Genome of the Zebra Mussel, Dreissena polymorpha: A Resource for Invasive Species Research.</title>
        <authorList>
            <person name="McCartney M.A."/>
            <person name="Auch B."/>
            <person name="Kono T."/>
            <person name="Mallez S."/>
            <person name="Zhang Y."/>
            <person name="Obille A."/>
            <person name="Becker A."/>
            <person name="Abrahante J.E."/>
            <person name="Garbe J."/>
            <person name="Badalamenti J.P."/>
            <person name="Herman A."/>
            <person name="Mangelson H."/>
            <person name="Liachko I."/>
            <person name="Sullivan S."/>
            <person name="Sone E.D."/>
            <person name="Koren S."/>
            <person name="Silverstein K.A.T."/>
            <person name="Beckman K.B."/>
            <person name="Gohl D.M."/>
        </authorList>
    </citation>
    <scope>NUCLEOTIDE SEQUENCE</scope>
    <source>
        <strain evidence="2">Duluth1</strain>
        <tissue evidence="2">Whole animal</tissue>
    </source>
</reference>
<reference evidence="2" key="2">
    <citation type="submission" date="2020-11" db="EMBL/GenBank/DDBJ databases">
        <authorList>
            <person name="McCartney M.A."/>
            <person name="Auch B."/>
            <person name="Kono T."/>
            <person name="Mallez S."/>
            <person name="Becker A."/>
            <person name="Gohl D.M."/>
            <person name="Silverstein K.A.T."/>
            <person name="Koren S."/>
            <person name="Bechman K.B."/>
            <person name="Herman A."/>
            <person name="Abrahante J.E."/>
            <person name="Garbe J."/>
        </authorList>
    </citation>
    <scope>NUCLEOTIDE SEQUENCE</scope>
    <source>
        <strain evidence="2">Duluth1</strain>
        <tissue evidence="2">Whole animal</tissue>
    </source>
</reference>
<proteinExistence type="predicted"/>
<evidence type="ECO:0000313" key="3">
    <source>
        <dbReference type="Proteomes" id="UP000828390"/>
    </source>
</evidence>
<protein>
    <submittedName>
        <fullName evidence="2">Uncharacterized protein</fullName>
    </submittedName>
</protein>
<keyword evidence="3" id="KW-1185">Reference proteome</keyword>
<name>A0A9D4I5C4_DREPO</name>
<gene>
    <name evidence="2" type="ORF">DPMN_181463</name>
</gene>
<feature type="compositionally biased region" description="Basic and acidic residues" evidence="1">
    <location>
        <begin position="74"/>
        <end position="86"/>
    </location>
</feature>
<organism evidence="2 3">
    <name type="scientific">Dreissena polymorpha</name>
    <name type="common">Zebra mussel</name>
    <name type="synonym">Mytilus polymorpha</name>
    <dbReference type="NCBI Taxonomy" id="45954"/>
    <lineage>
        <taxon>Eukaryota</taxon>
        <taxon>Metazoa</taxon>
        <taxon>Spiralia</taxon>
        <taxon>Lophotrochozoa</taxon>
        <taxon>Mollusca</taxon>
        <taxon>Bivalvia</taxon>
        <taxon>Autobranchia</taxon>
        <taxon>Heteroconchia</taxon>
        <taxon>Euheterodonta</taxon>
        <taxon>Imparidentia</taxon>
        <taxon>Neoheterodontei</taxon>
        <taxon>Myida</taxon>
        <taxon>Dreissenoidea</taxon>
        <taxon>Dreissenidae</taxon>
        <taxon>Dreissena</taxon>
    </lineage>
</organism>
<feature type="region of interest" description="Disordered" evidence="1">
    <location>
        <begin position="70"/>
        <end position="104"/>
    </location>
</feature>
<dbReference type="AlphaFoldDB" id="A0A9D4I5C4"/>
<feature type="region of interest" description="Disordered" evidence="1">
    <location>
        <begin position="1"/>
        <end position="35"/>
    </location>
</feature>